<organism evidence="2 3">
    <name type="scientific">Haloterrigena gelatinilytica</name>
    <dbReference type="NCBI Taxonomy" id="2741724"/>
    <lineage>
        <taxon>Archaea</taxon>
        <taxon>Methanobacteriati</taxon>
        <taxon>Methanobacteriota</taxon>
        <taxon>Stenosarchaea group</taxon>
        <taxon>Halobacteria</taxon>
        <taxon>Halobacteriales</taxon>
        <taxon>Natrialbaceae</taxon>
        <taxon>Haloterrigena</taxon>
    </lineage>
</organism>
<evidence type="ECO:0000313" key="2">
    <source>
        <dbReference type="EMBL" id="NUC74788.1"/>
    </source>
</evidence>
<dbReference type="EMBL" id="JABUQZ010000001">
    <property type="protein sequence ID" value="NUC74788.1"/>
    <property type="molecule type" value="Genomic_DNA"/>
</dbReference>
<evidence type="ECO:0000313" key="3">
    <source>
        <dbReference type="Proteomes" id="UP001016761"/>
    </source>
</evidence>
<comment type="caution">
    <text evidence="2">The sequence shown here is derived from an EMBL/GenBank/DDBJ whole genome shotgun (WGS) entry which is preliminary data.</text>
</comment>
<dbReference type="RefSeq" id="WP_174682498.1">
    <property type="nucleotide sequence ID" value="NZ_JABUQZ010000001.1"/>
</dbReference>
<accession>A0ABX2LHE2</accession>
<name>A0ABX2LHE2_9EURY</name>
<proteinExistence type="predicted"/>
<dbReference type="Proteomes" id="UP001016761">
    <property type="component" value="Unassembled WGS sequence"/>
</dbReference>
<protein>
    <submittedName>
        <fullName evidence="2">Uncharacterized protein</fullName>
    </submittedName>
</protein>
<keyword evidence="3" id="KW-1185">Reference proteome</keyword>
<gene>
    <name evidence="2" type="ORF">HTZ84_21225</name>
</gene>
<sequence length="83" mass="9753">MDPVDDRDLLDRLADDEERNPDTYQCAQCDGPVQFIRNDIYNHIEVEYYRCQDQYGCRDGGERVYDRTGELIRTAGPVFEDLD</sequence>
<reference evidence="2 3" key="1">
    <citation type="submission" date="2020-06" db="EMBL/GenBank/DDBJ databases">
        <title>Haloterrigena sp. nov., an extremely halophilic archaeon isolated from a saline sediment.</title>
        <authorList>
            <person name="Liu B.-B."/>
        </authorList>
    </citation>
    <scope>NUCLEOTIDE SEQUENCE [LARGE SCALE GENOMIC DNA]</scope>
    <source>
        <strain evidence="2 3">SYSU A558-1</strain>
    </source>
</reference>
<evidence type="ECO:0000256" key="1">
    <source>
        <dbReference type="SAM" id="MobiDB-lite"/>
    </source>
</evidence>
<feature type="compositionally biased region" description="Basic and acidic residues" evidence="1">
    <location>
        <begin position="1"/>
        <end position="13"/>
    </location>
</feature>
<feature type="region of interest" description="Disordered" evidence="1">
    <location>
        <begin position="1"/>
        <end position="24"/>
    </location>
</feature>